<dbReference type="RefSeq" id="WP_133828005.1">
    <property type="nucleotide sequence ID" value="NZ_BAABHR010000037.1"/>
</dbReference>
<reference evidence="2 3" key="1">
    <citation type="submission" date="2019-03" db="EMBL/GenBank/DDBJ databases">
        <title>Genomic Encyclopedia of Type Strains, Phase IV (KMG-IV): sequencing the most valuable type-strain genomes for metagenomic binning, comparative biology and taxonomic classification.</title>
        <authorList>
            <person name="Goeker M."/>
        </authorList>
    </citation>
    <scope>NUCLEOTIDE SEQUENCE [LARGE SCALE GENOMIC DNA]</scope>
    <source>
        <strain evidence="2 3">DSM 45775</strain>
    </source>
</reference>
<proteinExistence type="predicted"/>
<organism evidence="2 3">
    <name type="scientific">Actinomycetospora succinea</name>
    <dbReference type="NCBI Taxonomy" id="663603"/>
    <lineage>
        <taxon>Bacteria</taxon>
        <taxon>Bacillati</taxon>
        <taxon>Actinomycetota</taxon>
        <taxon>Actinomycetes</taxon>
        <taxon>Pseudonocardiales</taxon>
        <taxon>Pseudonocardiaceae</taxon>
        <taxon>Actinomycetospora</taxon>
    </lineage>
</organism>
<dbReference type="InterPro" id="IPR050471">
    <property type="entry name" value="AB_hydrolase"/>
</dbReference>
<dbReference type="EMBL" id="SNYO01000005">
    <property type="protein sequence ID" value="TDQ55856.1"/>
    <property type="molecule type" value="Genomic_DNA"/>
</dbReference>
<dbReference type="InterPro" id="IPR029058">
    <property type="entry name" value="AB_hydrolase_fold"/>
</dbReference>
<dbReference type="OrthoDB" id="27092at2"/>
<evidence type="ECO:0000313" key="2">
    <source>
        <dbReference type="EMBL" id="TDQ55856.1"/>
    </source>
</evidence>
<dbReference type="Proteomes" id="UP000295705">
    <property type="component" value="Unassembled WGS sequence"/>
</dbReference>
<dbReference type="Gene3D" id="3.40.50.1820">
    <property type="entry name" value="alpha/beta hydrolase"/>
    <property type="match status" value="1"/>
</dbReference>
<gene>
    <name evidence="2" type="ORF">EV188_105254</name>
</gene>
<dbReference type="AlphaFoldDB" id="A0A4R6V9F8"/>
<sequence>MPPQPVVLPAAGRTETVVVPGLGLTASSYRGLVDELGAALPTAVVALPALGLGAAPGDTLDPESLADDLARRLTEHGLLADGPLVLVGHSASCQVVAELGRRHPHAVRGLVLVGPTADPRMSPRRRLVARWLRTVVWEDPRRVPGMLRAYATTRLSGFARGLRAARRRDLRATLAATAVPVLIVRGPRDHLAPSGWLAALAATRPGIEVATVPHGAHNVPLTHPAALARHVVTLARRVCRDASTG</sequence>
<dbReference type="InterPro" id="IPR022742">
    <property type="entry name" value="Hydrolase_4"/>
</dbReference>
<protein>
    <submittedName>
        <fullName evidence="2">Pimeloyl-ACP methyl ester carboxylesterase</fullName>
    </submittedName>
</protein>
<comment type="caution">
    <text evidence="2">The sequence shown here is derived from an EMBL/GenBank/DDBJ whole genome shotgun (WGS) entry which is preliminary data.</text>
</comment>
<accession>A0A4R6V9F8</accession>
<feature type="domain" description="Serine aminopeptidase S33" evidence="1">
    <location>
        <begin position="17"/>
        <end position="136"/>
    </location>
</feature>
<evidence type="ECO:0000259" key="1">
    <source>
        <dbReference type="Pfam" id="PF12146"/>
    </source>
</evidence>
<dbReference type="Pfam" id="PF12146">
    <property type="entry name" value="Hydrolase_4"/>
    <property type="match status" value="1"/>
</dbReference>
<dbReference type="SUPFAM" id="SSF53474">
    <property type="entry name" value="alpha/beta-Hydrolases"/>
    <property type="match status" value="1"/>
</dbReference>
<dbReference type="PANTHER" id="PTHR43433:SF5">
    <property type="entry name" value="AB HYDROLASE-1 DOMAIN-CONTAINING PROTEIN"/>
    <property type="match status" value="1"/>
</dbReference>
<dbReference type="PANTHER" id="PTHR43433">
    <property type="entry name" value="HYDROLASE, ALPHA/BETA FOLD FAMILY PROTEIN"/>
    <property type="match status" value="1"/>
</dbReference>
<evidence type="ECO:0000313" key="3">
    <source>
        <dbReference type="Proteomes" id="UP000295705"/>
    </source>
</evidence>
<name>A0A4R6V9F8_9PSEU</name>
<keyword evidence="3" id="KW-1185">Reference proteome</keyword>